<dbReference type="InterPro" id="IPR001611">
    <property type="entry name" value="Leu-rich_rpt"/>
</dbReference>
<dbReference type="PRINTS" id="PR00019">
    <property type="entry name" value="LEURICHRPT"/>
</dbReference>
<evidence type="ECO:0000256" key="7">
    <source>
        <dbReference type="ARBA" id="ARBA00023180"/>
    </source>
</evidence>
<feature type="transmembrane region" description="Helical" evidence="8">
    <location>
        <begin position="781"/>
        <end position="804"/>
    </location>
</feature>
<evidence type="ECO:0000256" key="1">
    <source>
        <dbReference type="ARBA" id="ARBA00004167"/>
    </source>
</evidence>
<evidence type="ECO:0000256" key="4">
    <source>
        <dbReference type="ARBA" id="ARBA00022737"/>
    </source>
</evidence>
<comment type="subcellular location">
    <subcellularLocation>
        <location evidence="1">Membrane</location>
        <topology evidence="1">Single-pass membrane protein</topology>
    </subcellularLocation>
</comment>
<evidence type="ECO:0000256" key="5">
    <source>
        <dbReference type="ARBA" id="ARBA00022989"/>
    </source>
</evidence>
<dbReference type="InParanoid" id="A0A059DBQ9"/>
<gene>
    <name evidence="9" type="ORF">EUGRSUZ_A00579</name>
</gene>
<evidence type="ECO:0000256" key="8">
    <source>
        <dbReference type="SAM" id="Phobius"/>
    </source>
</evidence>
<dbReference type="Gene3D" id="3.80.10.10">
    <property type="entry name" value="Ribonuclease Inhibitor"/>
    <property type="match status" value="4"/>
</dbReference>
<keyword evidence="2" id="KW-0433">Leucine-rich repeat</keyword>
<dbReference type="SUPFAM" id="SSF52058">
    <property type="entry name" value="L domain-like"/>
    <property type="match status" value="2"/>
</dbReference>
<evidence type="ECO:0000256" key="3">
    <source>
        <dbReference type="ARBA" id="ARBA00022692"/>
    </source>
</evidence>
<dbReference type="FunFam" id="3.80.10.10:FF:000095">
    <property type="entry name" value="LRR receptor-like serine/threonine-protein kinase GSO1"/>
    <property type="match status" value="2"/>
</dbReference>
<dbReference type="PROSITE" id="PS51450">
    <property type="entry name" value="LRR"/>
    <property type="match status" value="1"/>
</dbReference>
<proteinExistence type="predicted"/>
<dbReference type="Gramene" id="KCW88188">
    <property type="protein sequence ID" value="KCW88188"/>
    <property type="gene ID" value="EUGRSUZ_A00579"/>
</dbReference>
<dbReference type="SUPFAM" id="SSF52047">
    <property type="entry name" value="RNI-like"/>
    <property type="match status" value="1"/>
</dbReference>
<organism evidence="9">
    <name type="scientific">Eucalyptus grandis</name>
    <name type="common">Flooded gum</name>
    <dbReference type="NCBI Taxonomy" id="71139"/>
    <lineage>
        <taxon>Eukaryota</taxon>
        <taxon>Viridiplantae</taxon>
        <taxon>Streptophyta</taxon>
        <taxon>Embryophyta</taxon>
        <taxon>Tracheophyta</taxon>
        <taxon>Spermatophyta</taxon>
        <taxon>Magnoliopsida</taxon>
        <taxon>eudicotyledons</taxon>
        <taxon>Gunneridae</taxon>
        <taxon>Pentapetalae</taxon>
        <taxon>rosids</taxon>
        <taxon>malvids</taxon>
        <taxon>Myrtales</taxon>
        <taxon>Myrtaceae</taxon>
        <taxon>Myrtoideae</taxon>
        <taxon>Eucalypteae</taxon>
        <taxon>Eucalyptus</taxon>
    </lineage>
</organism>
<reference evidence="9" key="1">
    <citation type="submission" date="2013-07" db="EMBL/GenBank/DDBJ databases">
        <title>The genome of Eucalyptus grandis.</title>
        <authorList>
            <person name="Schmutz J."/>
            <person name="Hayes R."/>
            <person name="Myburg A."/>
            <person name="Tuskan G."/>
            <person name="Grattapaglia D."/>
            <person name="Rokhsar D.S."/>
        </authorList>
    </citation>
    <scope>NUCLEOTIDE SEQUENCE</scope>
    <source>
        <tissue evidence="9">Leaf extractions</tissue>
    </source>
</reference>
<name>A0A059DBQ9_EUCGR</name>
<keyword evidence="4" id="KW-0677">Repeat</keyword>
<evidence type="ECO:0000256" key="6">
    <source>
        <dbReference type="ARBA" id="ARBA00023136"/>
    </source>
</evidence>
<keyword evidence="5 8" id="KW-1133">Transmembrane helix</keyword>
<dbReference type="OMA" id="GSINCEG"/>
<dbReference type="PANTHER" id="PTHR48056:SF85">
    <property type="entry name" value="LEUCINE-RICH REPEAT-CONTAINING N-TERMINAL PLANT-TYPE DOMAIN-CONTAINING PROTEIN"/>
    <property type="match status" value="1"/>
</dbReference>
<keyword evidence="3 8" id="KW-0812">Transmembrane</keyword>
<keyword evidence="6 8" id="KW-0472">Membrane</keyword>
<dbReference type="InterPro" id="IPR032675">
    <property type="entry name" value="LRR_dom_sf"/>
</dbReference>
<keyword evidence="7" id="KW-0325">Glycoprotein</keyword>
<accession>A0A059DBQ9</accession>
<dbReference type="PANTHER" id="PTHR48056">
    <property type="entry name" value="LRR RECEPTOR-LIKE SERINE/THREONINE-PROTEIN KINASE-RELATED"/>
    <property type="match status" value="1"/>
</dbReference>
<sequence length="822" mass="90343">MNGSILASASAQCLGIDQRSLLLKLRNNLIFDASKSSKLVQWDRSADSWSGVTCEDGLVVGLDLSVESISGGIDGSSSLFKLVFLRSLNLAFNDFNYTAISSLIEDLGELRELYLNGVNVSAEGSEWCDALSSSVPKLEVLSMSCCSLSGPIGASLMSLANLSIIQLDDNNLSTTVPSFLANFSSLKTLSLYDCGLQGEFPQKVLQVQTLQNLDLSGNELLQVSLPDFLEDSSLETLVMPSTNILGRIPDSIDNLRKLSWLDLSNCNLSGSIPSSMKNLSELTYLDFHNQLQGSIPASIFKLQGLSYLFFSSNNFSGSMNIDVLQGLGNLTDLDLSYNGMSIDAKAPVSTAASSFPEFYLLSLASCQLRILPQFLANQSNLVNLDLSHNHLQGEIPRWIWTLEPLQLLNLSANFFEELEITTHNVTSAMYLDLSSNNITYVIPDNIGDHLSSYTSFFSLSKNNFHGSIPKSICKVDYLGVLDLSHNHLKGTIPDCLMMMSPGVFNLRNNQLSSNISQNIPATCNLRTFDISENLLQGQIPLSLANCTRLEIVNIRDNQIEGTFPCHFQAISSLRVLVLRSNKLHGEIGCQHSPNTWQMLQIVDISSNNFSGTLPPQYLTTWEAMKVNLVKILIIFTSIDFSCNNFKGPIPDTVGVLKGLHFLNLSSNAFSGPLPSSLGHLQQLESLDLSWNDLHGTIPPQLSDLTFLSFLNLSYNKLEGSIPAVKRFLTFSASSFEGNAGLCGFQLGTNCSIATNGVEEAGCVPTQSDTYDHGDNDDSEKWFYMGISLGFVVGFWIFCGPLALIKSWRFAYYRFWDKVLFSH</sequence>
<evidence type="ECO:0000313" key="9">
    <source>
        <dbReference type="EMBL" id="KCW88188.1"/>
    </source>
</evidence>
<dbReference type="Pfam" id="PF00560">
    <property type="entry name" value="LRR_1"/>
    <property type="match status" value="7"/>
</dbReference>
<protein>
    <recommendedName>
        <fullName evidence="10">Leucine-rich repeat-containing N-terminal plant-type domain-containing protein</fullName>
    </recommendedName>
</protein>
<dbReference type="InterPro" id="IPR050647">
    <property type="entry name" value="Plant_LRR-RLKs"/>
</dbReference>
<dbReference type="GO" id="GO:0016020">
    <property type="term" value="C:membrane"/>
    <property type="evidence" value="ECO:0007669"/>
    <property type="project" value="UniProtKB-SubCell"/>
</dbReference>
<evidence type="ECO:0000256" key="2">
    <source>
        <dbReference type="ARBA" id="ARBA00022614"/>
    </source>
</evidence>
<evidence type="ECO:0008006" key="10">
    <source>
        <dbReference type="Google" id="ProtNLM"/>
    </source>
</evidence>
<dbReference type="EMBL" id="KK198753">
    <property type="protein sequence ID" value="KCW88188.1"/>
    <property type="molecule type" value="Genomic_DNA"/>
</dbReference>
<dbReference type="AlphaFoldDB" id="A0A059DBQ9"/>